<reference evidence="6" key="1">
    <citation type="submission" date="2022-03" db="EMBL/GenBank/DDBJ databases">
        <authorList>
            <person name="Martin C."/>
        </authorList>
    </citation>
    <scope>NUCLEOTIDE SEQUENCE</scope>
</reference>
<dbReference type="GO" id="GO:0070830">
    <property type="term" value="P:bicellular tight junction assembly"/>
    <property type="evidence" value="ECO:0007669"/>
    <property type="project" value="TreeGrafter"/>
</dbReference>
<name>A0A8J1U574_OWEFU</name>
<dbReference type="GO" id="GO:0007021">
    <property type="term" value="P:tubulin complex assembly"/>
    <property type="evidence" value="ECO:0007669"/>
    <property type="project" value="InterPro"/>
</dbReference>
<keyword evidence="7" id="KW-1185">Reference proteome</keyword>
<dbReference type="GO" id="GO:0034333">
    <property type="term" value="P:adherens junction assembly"/>
    <property type="evidence" value="ECO:0007669"/>
    <property type="project" value="TreeGrafter"/>
</dbReference>
<protein>
    <recommendedName>
        <fullName evidence="2">Tubulin-specific chaperone D</fullName>
    </recommendedName>
</protein>
<feature type="domain" description="Tubulin-folding cofactor D ARM repeats" evidence="5">
    <location>
        <begin position="295"/>
        <end position="530"/>
    </location>
</feature>
<dbReference type="PANTHER" id="PTHR12658:SF0">
    <property type="entry name" value="TUBULIN-SPECIFIC CHAPERONE D"/>
    <property type="match status" value="1"/>
</dbReference>
<dbReference type="Pfam" id="PF23579">
    <property type="entry name" value="ARM_TBCD"/>
    <property type="match status" value="1"/>
</dbReference>
<dbReference type="EMBL" id="CAIIXF020000009">
    <property type="protein sequence ID" value="CAH1795099.1"/>
    <property type="molecule type" value="Genomic_DNA"/>
</dbReference>
<dbReference type="GO" id="GO:0000226">
    <property type="term" value="P:microtubule cytoskeleton organization"/>
    <property type="evidence" value="ECO:0007669"/>
    <property type="project" value="TreeGrafter"/>
</dbReference>
<dbReference type="SUPFAM" id="SSF48371">
    <property type="entry name" value="ARM repeat"/>
    <property type="match status" value="2"/>
</dbReference>
<accession>A0A8J1U574</accession>
<sequence>YIAMAVGNKSEIQQNVEKDEEAVGMGSIHEEFKEFDEVKSLIDSLKDVYDDQIALEMSCERITLIVDKYQEQPHLLDPHLEYILNQLLSIARADSSPPALMHQAFKYLYLITKTRGYKVILRLMPHEVADLEPVLALLAQQDPLGFQTWETRYMLLLWLSIVCMIPFDMNRLDSNIEQQSGQKRAPIMDRILEAGKKYLCVFDKSQDAAAYLVSRFLTRPDVKEKRLPDFLDWALVTMKDANVSTMLGAHSLTGTLKTLALLFKQGKREDLIPHAPVILERLGTLNLREANNTVLRKMGVKLVQRMGLIFLKARIAAWRYQRGSRSIAGNLTKAAPTNEAKDKAINDEEDDEDYEIPDEIEEVIELLLLGLKDKDTIVRWSAAKGVGRLTGRLPRELADEVVESVLELFSIGETDAAWHGGCLALAELGRRGLLLPSRLPTVVPIVLKALAYDAKRGNFSVGTHVRDGACYVSWAFARAYEPDDLKLYVQQIASALLIASIFDREVNVRRAASAAFQENVGRQGTFPHGIDILTTADYYAVGNRVHCYQDLSVFVAGFAEYTTALIDHLVDVKIHHWDMVIRDLAGSALHNLVPAAPEYIINNALPKLVPMAVSIDLCTRHGSVVAIAETIHALAKLAWKDNRKIEEMVDSAVLDEIRDITSKLHDAQLFRGLGGEIMRRGVCCLINKLSLSRVPYHGQPVIGIWQDLIDDCLCHIEPEIRAVAVAAIPAFTTQYYLTKDGTAIPDIQEKVIRKYLHGLQGNVEISRQGISKAIGSLPRFMLTGKLKAVLTGLVQVTTARNKAEQSWAEARRDAVTSLANVCLTVGIEKNGSPSDVLCEQNVLEIYDAFLVAMKDYSLDSRGDAGAWVREAAMTALHDLTSLLASNEPCLFTQEMCTQVFCSLVQQCSEKIDRTRAHAGEIFQKLLYHKPPLAFIPHEQELHKIFPRTEVEFLNWASPASTFPLFTQLLSLSTYRYHILLGLTVSVGGLTESLVKHSSHSLQLYMRNITESEEEMTTFLKAVLQVFKDYQKVDRVSIPMFKMVDQLLSNGMLDIFIETDSHPLIFELLTLSKAEISKSGDPQKLMASVDVFSGLLQFTGDIRKKTLTQLVVLLCHKYPRVRKVTANKLYESLLTYDDVIDNQDEVMMTLSETNWDDELDVVRPIRNQLCELMSIPTPKLIKKAAVPASPN</sequence>
<evidence type="ECO:0000256" key="3">
    <source>
        <dbReference type="ARBA" id="ARBA00023186"/>
    </source>
</evidence>
<dbReference type="PANTHER" id="PTHR12658">
    <property type="entry name" value="BETA-TUBULIN COFACTOR D"/>
    <property type="match status" value="1"/>
</dbReference>
<evidence type="ECO:0000313" key="6">
    <source>
        <dbReference type="EMBL" id="CAH1795099.1"/>
    </source>
</evidence>
<organism evidence="6 7">
    <name type="scientific">Owenia fusiformis</name>
    <name type="common">Polychaete worm</name>
    <dbReference type="NCBI Taxonomy" id="6347"/>
    <lineage>
        <taxon>Eukaryota</taxon>
        <taxon>Metazoa</taxon>
        <taxon>Spiralia</taxon>
        <taxon>Lophotrochozoa</taxon>
        <taxon>Annelida</taxon>
        <taxon>Polychaeta</taxon>
        <taxon>Sedentaria</taxon>
        <taxon>Canalipalpata</taxon>
        <taxon>Sabellida</taxon>
        <taxon>Oweniida</taxon>
        <taxon>Oweniidae</taxon>
        <taxon>Owenia</taxon>
    </lineage>
</organism>
<dbReference type="InterPro" id="IPR022577">
    <property type="entry name" value="TBCD_C"/>
</dbReference>
<evidence type="ECO:0000313" key="7">
    <source>
        <dbReference type="Proteomes" id="UP000749559"/>
    </source>
</evidence>
<dbReference type="GO" id="GO:0048487">
    <property type="term" value="F:beta-tubulin binding"/>
    <property type="evidence" value="ECO:0007669"/>
    <property type="project" value="InterPro"/>
</dbReference>
<comment type="caution">
    <text evidence="6">The sequence shown here is derived from an EMBL/GenBank/DDBJ whole genome shotgun (WGS) entry which is preliminary data.</text>
</comment>
<evidence type="ECO:0000259" key="4">
    <source>
        <dbReference type="Pfam" id="PF12612"/>
    </source>
</evidence>
<dbReference type="Pfam" id="PF12612">
    <property type="entry name" value="TFCD_C"/>
    <property type="match status" value="1"/>
</dbReference>
<proteinExistence type="inferred from homology"/>
<dbReference type="Proteomes" id="UP000749559">
    <property type="component" value="Unassembled WGS sequence"/>
</dbReference>
<dbReference type="OrthoDB" id="10253476at2759"/>
<feature type="domain" description="Tubulin-folding cofactor D C-terminal" evidence="4">
    <location>
        <begin position="898"/>
        <end position="1083"/>
    </location>
</feature>
<dbReference type="Gene3D" id="1.25.10.10">
    <property type="entry name" value="Leucine-rich Repeat Variant"/>
    <property type="match status" value="2"/>
</dbReference>
<keyword evidence="3" id="KW-0143">Chaperone</keyword>
<dbReference type="GO" id="GO:0007023">
    <property type="term" value="P:post-chaperonin tubulin folding pathway"/>
    <property type="evidence" value="ECO:0007669"/>
    <property type="project" value="InterPro"/>
</dbReference>
<evidence type="ECO:0000256" key="2">
    <source>
        <dbReference type="ARBA" id="ARBA00015003"/>
    </source>
</evidence>
<evidence type="ECO:0000259" key="5">
    <source>
        <dbReference type="Pfam" id="PF25767"/>
    </source>
</evidence>
<dbReference type="InterPro" id="IPR033162">
    <property type="entry name" value="TBCD"/>
</dbReference>
<gene>
    <name evidence="6" type="ORF">OFUS_LOCUS19686</name>
</gene>
<dbReference type="GO" id="GO:0016328">
    <property type="term" value="C:lateral plasma membrane"/>
    <property type="evidence" value="ECO:0007669"/>
    <property type="project" value="TreeGrafter"/>
</dbReference>
<dbReference type="AlphaFoldDB" id="A0A8J1U574"/>
<dbReference type="InterPro" id="IPR058033">
    <property type="entry name" value="ARM_TBCD_2nd"/>
</dbReference>
<dbReference type="GO" id="GO:0005096">
    <property type="term" value="F:GTPase activator activity"/>
    <property type="evidence" value="ECO:0007669"/>
    <property type="project" value="InterPro"/>
</dbReference>
<feature type="non-terminal residue" evidence="6">
    <location>
        <position position="1190"/>
    </location>
</feature>
<dbReference type="InterPro" id="IPR011989">
    <property type="entry name" value="ARM-like"/>
</dbReference>
<comment type="similarity">
    <text evidence="1">Belongs to the TBCD family.</text>
</comment>
<evidence type="ECO:0000256" key="1">
    <source>
        <dbReference type="ARBA" id="ARBA00006853"/>
    </source>
</evidence>
<dbReference type="InterPro" id="IPR016024">
    <property type="entry name" value="ARM-type_fold"/>
</dbReference>
<dbReference type="Pfam" id="PF25767">
    <property type="entry name" value="ARM_TBCD_2nd"/>
    <property type="match status" value="1"/>
</dbReference>